<feature type="transmembrane region" description="Helical" evidence="1">
    <location>
        <begin position="96"/>
        <end position="115"/>
    </location>
</feature>
<name>A0A975H590_9BURK</name>
<dbReference type="InterPro" id="IPR018677">
    <property type="entry name" value="DUF2157"/>
</dbReference>
<keyword evidence="4" id="KW-1185">Reference proteome</keyword>
<feature type="transmembrane region" description="Helical" evidence="1">
    <location>
        <begin position="291"/>
        <end position="313"/>
    </location>
</feature>
<feature type="transmembrane region" description="Helical" evidence="1">
    <location>
        <begin position="208"/>
        <end position="230"/>
    </location>
</feature>
<feature type="transmembrane region" description="Helical" evidence="1">
    <location>
        <begin position="38"/>
        <end position="60"/>
    </location>
</feature>
<feature type="transmembrane region" description="Helical" evidence="1">
    <location>
        <begin position="143"/>
        <end position="160"/>
    </location>
</feature>
<feature type="transmembrane region" description="Helical" evidence="1">
    <location>
        <begin position="180"/>
        <end position="196"/>
    </location>
</feature>
<keyword evidence="1" id="KW-0472">Membrane</keyword>
<feature type="transmembrane region" description="Helical" evidence="1">
    <location>
        <begin position="72"/>
        <end position="89"/>
    </location>
</feature>
<feature type="transmembrane region" description="Helical" evidence="1">
    <location>
        <begin position="260"/>
        <end position="279"/>
    </location>
</feature>
<dbReference type="KEGG" id="otd:J1M35_09820"/>
<feature type="domain" description="DUF2157" evidence="2">
    <location>
        <begin position="13"/>
        <end position="145"/>
    </location>
</feature>
<evidence type="ECO:0000313" key="3">
    <source>
        <dbReference type="EMBL" id="QTD47131.1"/>
    </source>
</evidence>
<feature type="transmembrane region" description="Helical" evidence="1">
    <location>
        <begin position="236"/>
        <end position="255"/>
    </location>
</feature>
<feature type="transmembrane region" description="Helical" evidence="1">
    <location>
        <begin position="121"/>
        <end position="138"/>
    </location>
</feature>
<dbReference type="Pfam" id="PF09925">
    <property type="entry name" value="DUF2157"/>
    <property type="match status" value="1"/>
</dbReference>
<dbReference type="AlphaFoldDB" id="A0A975H590"/>
<dbReference type="EMBL" id="CP071796">
    <property type="protein sequence ID" value="QTD47131.1"/>
    <property type="molecule type" value="Genomic_DNA"/>
</dbReference>
<evidence type="ECO:0000256" key="1">
    <source>
        <dbReference type="SAM" id="Phobius"/>
    </source>
</evidence>
<reference evidence="3" key="1">
    <citation type="submission" date="2021-03" db="EMBL/GenBank/DDBJ databases">
        <title>Ottowia sp. 27C isolated from the cloaca of a Giant Asian pond turtle (Heosemys grandis).</title>
        <authorList>
            <person name="Spergser J."/>
            <person name="Busse H.-J."/>
        </authorList>
    </citation>
    <scope>NUCLEOTIDE SEQUENCE</scope>
    <source>
        <strain evidence="3">27C</strain>
    </source>
</reference>
<evidence type="ECO:0000313" key="4">
    <source>
        <dbReference type="Proteomes" id="UP000663903"/>
    </source>
</evidence>
<organism evidence="3 4">
    <name type="scientific">Ottowia testudinis</name>
    <dbReference type="NCBI Taxonomy" id="2816950"/>
    <lineage>
        <taxon>Bacteria</taxon>
        <taxon>Pseudomonadati</taxon>
        <taxon>Pseudomonadota</taxon>
        <taxon>Betaproteobacteria</taxon>
        <taxon>Burkholderiales</taxon>
        <taxon>Comamonadaceae</taxon>
        <taxon>Ottowia</taxon>
    </lineage>
</organism>
<keyword evidence="1" id="KW-1133">Transmembrane helix</keyword>
<evidence type="ECO:0000259" key="2">
    <source>
        <dbReference type="Pfam" id="PF09925"/>
    </source>
</evidence>
<proteinExistence type="predicted"/>
<keyword evidence="1" id="KW-0812">Transmembrane</keyword>
<gene>
    <name evidence="3" type="ORF">J1M35_09820</name>
</gene>
<protein>
    <submittedName>
        <fullName evidence="3">DUF2157 domain-containing protein</fullName>
    </submittedName>
</protein>
<sequence>MHALIHQLAHRFALDGAGAERLWALSDLHRKPDQLGPYLYRSLAVLAALLLGAGLIFWVAANWQDQTREFKLHLLEGAVLVSALAALVLPRLRTACLLLATLALGGLLAFVGQTYQTGADAWQLFLAWAALALAWALAARRDGLWAVWILIVGLALALWSGDALLNPLQSLLTGRHTRSLLTPVLWVAAFLLPLALPRLKLVPAGAPISWRLAALLALSAWCTYALFGLFARDQAWQYFFNALLVAGAAALTWALRPRDFVVLGLTVLALNVLLISGFARLLFEGARGDGVAAALMLTLIAAACVGASGTWLYRLQREEAAA</sequence>
<accession>A0A975H590</accession>
<dbReference type="RefSeq" id="WP_208011027.1">
    <property type="nucleotide sequence ID" value="NZ_CP071796.1"/>
</dbReference>
<dbReference type="Proteomes" id="UP000663903">
    <property type="component" value="Chromosome"/>
</dbReference>